<name>A0ABR8U572_9BACL</name>
<feature type="transmembrane region" description="Helical" evidence="1">
    <location>
        <begin position="31"/>
        <end position="51"/>
    </location>
</feature>
<keyword evidence="1" id="KW-0472">Membrane</keyword>
<comment type="caution">
    <text evidence="2">The sequence shown here is derived from an EMBL/GenBank/DDBJ whole genome shotgun (WGS) entry which is preliminary data.</text>
</comment>
<keyword evidence="1" id="KW-1133">Transmembrane helix</keyword>
<organism evidence="2 3">
    <name type="scientific">Sporosarcina quadrami</name>
    <dbReference type="NCBI Taxonomy" id="2762234"/>
    <lineage>
        <taxon>Bacteria</taxon>
        <taxon>Bacillati</taxon>
        <taxon>Bacillota</taxon>
        <taxon>Bacilli</taxon>
        <taxon>Bacillales</taxon>
        <taxon>Caryophanaceae</taxon>
        <taxon>Sporosarcina</taxon>
    </lineage>
</organism>
<accession>A0ABR8U572</accession>
<gene>
    <name evidence="2" type="ORF">H9649_01225</name>
</gene>
<keyword evidence="1" id="KW-0812">Transmembrane</keyword>
<evidence type="ECO:0000313" key="3">
    <source>
        <dbReference type="Proteomes" id="UP000626786"/>
    </source>
</evidence>
<dbReference type="Proteomes" id="UP000626786">
    <property type="component" value="Unassembled WGS sequence"/>
</dbReference>
<sequence>MLEFLTGVLLLTVMSTILTLLLPDELEGEFIPLLKIAMGIWIIHSITRIFGHSLF</sequence>
<dbReference type="RefSeq" id="WP_191692822.1">
    <property type="nucleotide sequence ID" value="NZ_JACSQN010000001.1"/>
</dbReference>
<evidence type="ECO:0000256" key="1">
    <source>
        <dbReference type="SAM" id="Phobius"/>
    </source>
</evidence>
<reference evidence="2 3" key="1">
    <citation type="submission" date="2020-08" db="EMBL/GenBank/DDBJ databases">
        <title>A Genomic Blueprint of the Chicken Gut Microbiome.</title>
        <authorList>
            <person name="Gilroy R."/>
            <person name="Ravi A."/>
            <person name="Getino M."/>
            <person name="Pursley I."/>
            <person name="Horton D.L."/>
            <person name="Alikhan N.-F."/>
            <person name="Baker D."/>
            <person name="Gharbi K."/>
            <person name="Hall N."/>
            <person name="Watson M."/>
            <person name="Adriaenssens E.M."/>
            <person name="Foster-Nyarko E."/>
            <person name="Jarju S."/>
            <person name="Secka A."/>
            <person name="Antonio M."/>
            <person name="Oren A."/>
            <person name="Chaudhuri R."/>
            <person name="La Ragione R.M."/>
            <person name="Hildebrand F."/>
            <person name="Pallen M.J."/>
        </authorList>
    </citation>
    <scope>NUCLEOTIDE SEQUENCE [LARGE SCALE GENOMIC DNA]</scope>
    <source>
        <strain evidence="2 3">Sa2YVA2</strain>
    </source>
</reference>
<dbReference type="EMBL" id="JACSQN010000001">
    <property type="protein sequence ID" value="MBD7983186.1"/>
    <property type="molecule type" value="Genomic_DNA"/>
</dbReference>
<keyword evidence="3" id="KW-1185">Reference proteome</keyword>
<protein>
    <submittedName>
        <fullName evidence="2">Uncharacterized protein</fullName>
    </submittedName>
</protein>
<evidence type="ECO:0000313" key="2">
    <source>
        <dbReference type="EMBL" id="MBD7983186.1"/>
    </source>
</evidence>
<proteinExistence type="predicted"/>